<organism evidence="1 2">
    <name type="scientific">Pistacia atlantica</name>
    <dbReference type="NCBI Taxonomy" id="434234"/>
    <lineage>
        <taxon>Eukaryota</taxon>
        <taxon>Viridiplantae</taxon>
        <taxon>Streptophyta</taxon>
        <taxon>Embryophyta</taxon>
        <taxon>Tracheophyta</taxon>
        <taxon>Spermatophyta</taxon>
        <taxon>Magnoliopsida</taxon>
        <taxon>eudicotyledons</taxon>
        <taxon>Gunneridae</taxon>
        <taxon>Pentapetalae</taxon>
        <taxon>rosids</taxon>
        <taxon>malvids</taxon>
        <taxon>Sapindales</taxon>
        <taxon>Anacardiaceae</taxon>
        <taxon>Pistacia</taxon>
    </lineage>
</organism>
<comment type="caution">
    <text evidence="1">The sequence shown here is derived from an EMBL/GenBank/DDBJ whole genome shotgun (WGS) entry which is preliminary data.</text>
</comment>
<protein>
    <submittedName>
        <fullName evidence="1">Uncharacterized protein</fullName>
    </submittedName>
</protein>
<reference evidence="2" key="1">
    <citation type="journal article" date="2023" name="G3 (Bethesda)">
        <title>Genome assembly and association tests identify interacting loci associated with vigor, precocity, and sex in interspecific pistachio rootstocks.</title>
        <authorList>
            <person name="Palmer W."/>
            <person name="Jacygrad E."/>
            <person name="Sagayaradj S."/>
            <person name="Cavanaugh K."/>
            <person name="Han R."/>
            <person name="Bertier L."/>
            <person name="Beede B."/>
            <person name="Kafkas S."/>
            <person name="Golino D."/>
            <person name="Preece J."/>
            <person name="Michelmore R."/>
        </authorList>
    </citation>
    <scope>NUCLEOTIDE SEQUENCE [LARGE SCALE GENOMIC DNA]</scope>
</reference>
<sequence length="1135" mass="126226">MECNKDEAVRAKQIAEGKMQKGDFSAALKIARKAQQLFPELDNVSQMLTVCDVHCSAQNKILGSDMDWYGILQVEQSADEITIKKQYRKLALLLHPDKNKFSGAESAFKLIGEAHRVLSDKIKRSAFDIKFRAAARTSVPKPQPQPQQSQRNPFIKKQHGPVSNFPNGPHPQYGTANAIPKAPNSQFTGSPPLQNTQEAFWTCCTTCGIRYQYYRNFVNRVLRCQSCKQSFTAYDLGTQGVPPGFTWSQFPDQNVPNSGIQKGFPNSGPSKVASQSNGRKPCGTKVPDKSTRLHPVSNARNAVQVDGGSKIQKKIDDFMTAKEGVQMPKPDLANGKEGVRGPKPNVANGKEGGGMPKSNVGKAGESGTSRSSSKKRKRKSAEEPSESDEVGDSDEQQNVQVQENGSNLASQNFGPGIGQQVRRSARQKQDVSYKDNVDDDDFVSLPKRPKESEQSNSSGEEVKEAGVHGGSSNNYKSAVSAEENKRELKQKATFSVDENLPNKKSKTEKGKEMGKEADIADHDDKKFEVNDISKVAVSPGVIEYPDADFTDFDKDKTENCFAVNQVWAIYDTWDGMPRFYARIKKVFSPGFKLRITWLEPDPDDENEIVWCDADLPVACGKFINGSSEETEDLLMFSHQITLIKGVGRRYLIYPKVGETWAIFRDWDSKWSSDPEKHKPPYQFDFVEVLTDYNENTGIGVGYLGKVRGFVSLFQRIAQNGVLLVCVEPLELYRFSHRIPSVRMTGKERKGVPEGSFELDPASLPTYFHKPVDPGDVKIEKKKLESEVNGLCAKSPEGKVQSVITQPKGNTCSADERMGTPKKPLDDCATNALKIRKSPRDLSKKSNQVNGNQCTTQADVKLSDAGKDEKLSNIAQSIGNASSSQCDENLHLHPRDGNSASVMEVSNASTPRSTSCKTAELECYDFKAEKSDDKFQVDQIWALYNDRDRMPKRYAQVKKIESTPSFRLHVSMLEACSLPKDSWQPVCCGAFKVKTGRTSILPSSAFSHRLKAESVGRSRIEIYPRKGEVWAVYKNWNAEPTCSDQDKCECDIVEVLEDHEQSTKVVLLTCVNGPQSLYRAPRSQRTKTGLMEIPRADVARFSHQIPAFQLPGERDNQLKGYWKLDPLAIPGIVILD</sequence>
<proteinExistence type="predicted"/>
<evidence type="ECO:0000313" key="2">
    <source>
        <dbReference type="Proteomes" id="UP001164250"/>
    </source>
</evidence>
<gene>
    <name evidence="1" type="ORF">Patl1_23438</name>
</gene>
<keyword evidence="2" id="KW-1185">Reference proteome</keyword>
<dbReference type="EMBL" id="CM047909">
    <property type="protein sequence ID" value="KAJ0080618.1"/>
    <property type="molecule type" value="Genomic_DNA"/>
</dbReference>
<name>A0ACC1A2L9_9ROSI</name>
<accession>A0ACC1A2L9</accession>
<dbReference type="Proteomes" id="UP001164250">
    <property type="component" value="Chromosome 13"/>
</dbReference>
<evidence type="ECO:0000313" key="1">
    <source>
        <dbReference type="EMBL" id="KAJ0080618.1"/>
    </source>
</evidence>